<dbReference type="EMBL" id="JANBPW010003293">
    <property type="protein sequence ID" value="KAJ1938091.1"/>
    <property type="molecule type" value="Genomic_DNA"/>
</dbReference>
<sequence length="59" mass="6384">RYAFTISAALDSSAAFAAVLIYLIFTLSNISMPSYWGTKTDLCPLATGGGGFKNYQNFH</sequence>
<gene>
    <name evidence="1" type="ORF">FBU59_004551</name>
</gene>
<reference evidence="1" key="1">
    <citation type="submission" date="2022-07" db="EMBL/GenBank/DDBJ databases">
        <title>Phylogenomic reconstructions and comparative analyses of Kickxellomycotina fungi.</title>
        <authorList>
            <person name="Reynolds N.K."/>
            <person name="Stajich J.E."/>
            <person name="Barry K."/>
            <person name="Grigoriev I.V."/>
            <person name="Crous P."/>
            <person name="Smith M.E."/>
        </authorList>
    </citation>
    <scope>NUCLEOTIDE SEQUENCE</scope>
    <source>
        <strain evidence="1">NRRL 5244</strain>
    </source>
</reference>
<dbReference type="Proteomes" id="UP001150603">
    <property type="component" value="Unassembled WGS sequence"/>
</dbReference>
<accession>A0ACC1J5E9</accession>
<feature type="non-terminal residue" evidence="1">
    <location>
        <position position="1"/>
    </location>
</feature>
<comment type="caution">
    <text evidence="1">The sequence shown here is derived from an EMBL/GenBank/DDBJ whole genome shotgun (WGS) entry which is preliminary data.</text>
</comment>
<organism evidence="1 2">
    <name type="scientific">Linderina macrospora</name>
    <dbReference type="NCBI Taxonomy" id="4868"/>
    <lineage>
        <taxon>Eukaryota</taxon>
        <taxon>Fungi</taxon>
        <taxon>Fungi incertae sedis</taxon>
        <taxon>Zoopagomycota</taxon>
        <taxon>Kickxellomycotina</taxon>
        <taxon>Kickxellomycetes</taxon>
        <taxon>Kickxellales</taxon>
        <taxon>Kickxellaceae</taxon>
        <taxon>Linderina</taxon>
    </lineage>
</organism>
<evidence type="ECO:0000313" key="2">
    <source>
        <dbReference type="Proteomes" id="UP001150603"/>
    </source>
</evidence>
<name>A0ACC1J5E9_9FUNG</name>
<proteinExistence type="predicted"/>
<evidence type="ECO:0000313" key="1">
    <source>
        <dbReference type="EMBL" id="KAJ1938091.1"/>
    </source>
</evidence>
<protein>
    <submittedName>
        <fullName evidence="1">Uncharacterized protein</fullName>
    </submittedName>
</protein>
<keyword evidence="2" id="KW-1185">Reference proteome</keyword>